<proteinExistence type="predicted"/>
<keyword evidence="3" id="KW-1185">Reference proteome</keyword>
<evidence type="ECO:0000313" key="2">
    <source>
        <dbReference type="EMBL" id="GAA4917172.1"/>
    </source>
</evidence>
<evidence type="ECO:0000313" key="3">
    <source>
        <dbReference type="Proteomes" id="UP001500368"/>
    </source>
</evidence>
<accession>A0ABP9G0R7</accession>
<dbReference type="InterPro" id="IPR051908">
    <property type="entry name" value="Ribosomal_N-acetyltransferase"/>
</dbReference>
<gene>
    <name evidence="2" type="ORF">GCM10025790_10830</name>
</gene>
<organism evidence="2 3">
    <name type="scientific">Nesterenkonia rhizosphaerae</name>
    <dbReference type="NCBI Taxonomy" id="1348272"/>
    <lineage>
        <taxon>Bacteria</taxon>
        <taxon>Bacillati</taxon>
        <taxon>Actinomycetota</taxon>
        <taxon>Actinomycetes</taxon>
        <taxon>Micrococcales</taxon>
        <taxon>Micrococcaceae</taxon>
        <taxon>Nesterenkonia</taxon>
    </lineage>
</organism>
<dbReference type="EMBL" id="BAABLW010000005">
    <property type="protein sequence ID" value="GAA4917172.1"/>
    <property type="molecule type" value="Genomic_DNA"/>
</dbReference>
<reference evidence="3" key="1">
    <citation type="journal article" date="2019" name="Int. J. Syst. Evol. Microbiol.">
        <title>The Global Catalogue of Microorganisms (GCM) 10K type strain sequencing project: providing services to taxonomists for standard genome sequencing and annotation.</title>
        <authorList>
            <consortium name="The Broad Institute Genomics Platform"/>
            <consortium name="The Broad Institute Genome Sequencing Center for Infectious Disease"/>
            <person name="Wu L."/>
            <person name="Ma J."/>
        </authorList>
    </citation>
    <scope>NUCLEOTIDE SEQUENCE [LARGE SCALE GENOMIC DNA]</scope>
    <source>
        <strain evidence="3">JCM 19129</strain>
    </source>
</reference>
<dbReference type="InterPro" id="IPR016181">
    <property type="entry name" value="Acyl_CoA_acyltransferase"/>
</dbReference>
<comment type="caution">
    <text evidence="2">The sequence shown here is derived from an EMBL/GenBank/DDBJ whole genome shotgun (WGS) entry which is preliminary data.</text>
</comment>
<name>A0ABP9G0R7_9MICC</name>
<sequence length="171" mass="18690">MLSAFAADPEMSRQGDVTDLESAEAYIRQLTDRSQDNLAFAVVDRGRCVGVVAINGSRQHQLGWFFYWVHPGTRGRGVMSQAAATVANWALGHGEDDDGGFYRLELGHRENNPASGRIAAAAGFLQEGLEREKFEVGGERVDVLTYGRLRSDPPAVVGHLPLRCQQEVTCS</sequence>
<dbReference type="PROSITE" id="PS51186">
    <property type="entry name" value="GNAT"/>
    <property type="match status" value="1"/>
</dbReference>
<evidence type="ECO:0000259" key="1">
    <source>
        <dbReference type="PROSITE" id="PS51186"/>
    </source>
</evidence>
<feature type="domain" description="N-acetyltransferase" evidence="1">
    <location>
        <begin position="1"/>
        <end position="151"/>
    </location>
</feature>
<dbReference type="InterPro" id="IPR000182">
    <property type="entry name" value="GNAT_dom"/>
</dbReference>
<dbReference type="Pfam" id="PF13302">
    <property type="entry name" value="Acetyltransf_3"/>
    <property type="match status" value="1"/>
</dbReference>
<dbReference type="PANTHER" id="PTHR43441">
    <property type="entry name" value="RIBOSOMAL-PROTEIN-SERINE ACETYLTRANSFERASE"/>
    <property type="match status" value="1"/>
</dbReference>
<dbReference type="Gene3D" id="3.40.630.30">
    <property type="match status" value="1"/>
</dbReference>
<dbReference type="PANTHER" id="PTHR43441:SF10">
    <property type="entry name" value="ACETYLTRANSFERASE"/>
    <property type="match status" value="1"/>
</dbReference>
<protein>
    <recommendedName>
        <fullName evidence="1">N-acetyltransferase domain-containing protein</fullName>
    </recommendedName>
</protein>
<dbReference type="SUPFAM" id="SSF55729">
    <property type="entry name" value="Acyl-CoA N-acyltransferases (Nat)"/>
    <property type="match status" value="1"/>
</dbReference>
<dbReference type="Proteomes" id="UP001500368">
    <property type="component" value="Unassembled WGS sequence"/>
</dbReference>